<dbReference type="InterPro" id="IPR002125">
    <property type="entry name" value="CMP_dCMP_dom"/>
</dbReference>
<dbReference type="Proteomes" id="UP000625711">
    <property type="component" value="Unassembled WGS sequence"/>
</dbReference>
<comment type="caution">
    <text evidence="4">The sequence shown here is derived from an EMBL/GenBank/DDBJ whole genome shotgun (WGS) entry which is preliminary data.</text>
</comment>
<keyword evidence="1" id="KW-0819">tRNA processing</keyword>
<dbReference type="InterPro" id="IPR016193">
    <property type="entry name" value="Cytidine_deaminase-like"/>
</dbReference>
<dbReference type="GO" id="GO:0052717">
    <property type="term" value="F:tRNA-specific adenosine-34 deaminase activity"/>
    <property type="evidence" value="ECO:0007669"/>
    <property type="project" value="TreeGrafter"/>
</dbReference>
<feature type="domain" description="CMP/dCMP-type deaminase" evidence="3">
    <location>
        <begin position="152"/>
        <end position="314"/>
    </location>
</feature>
<keyword evidence="5" id="KW-1185">Reference proteome</keyword>
<dbReference type="PANTHER" id="PTHR11079">
    <property type="entry name" value="CYTOSINE DEAMINASE FAMILY MEMBER"/>
    <property type="match status" value="1"/>
</dbReference>
<dbReference type="GO" id="GO:0005737">
    <property type="term" value="C:cytoplasm"/>
    <property type="evidence" value="ECO:0007669"/>
    <property type="project" value="TreeGrafter"/>
</dbReference>
<evidence type="ECO:0000259" key="3">
    <source>
        <dbReference type="PROSITE" id="PS51747"/>
    </source>
</evidence>
<name>A0A834IIM9_RHYFE</name>
<evidence type="ECO:0000256" key="1">
    <source>
        <dbReference type="ARBA" id="ARBA00022694"/>
    </source>
</evidence>
<dbReference type="SUPFAM" id="SSF53927">
    <property type="entry name" value="Cytidine deaminase-like"/>
    <property type="match status" value="1"/>
</dbReference>
<evidence type="ECO:0000313" key="5">
    <source>
        <dbReference type="Proteomes" id="UP000625711"/>
    </source>
</evidence>
<comment type="similarity">
    <text evidence="2">Belongs to the cytidine and deoxycytidylate deaminase family. ADAT3 subfamily.</text>
</comment>
<evidence type="ECO:0000256" key="2">
    <source>
        <dbReference type="ARBA" id="ARBA00038160"/>
    </source>
</evidence>
<proteinExistence type="inferred from homology"/>
<dbReference type="OrthoDB" id="3180714at2759"/>
<organism evidence="4 5">
    <name type="scientific">Rhynchophorus ferrugineus</name>
    <name type="common">Red palm weevil</name>
    <name type="synonym">Curculio ferrugineus</name>
    <dbReference type="NCBI Taxonomy" id="354439"/>
    <lineage>
        <taxon>Eukaryota</taxon>
        <taxon>Metazoa</taxon>
        <taxon>Ecdysozoa</taxon>
        <taxon>Arthropoda</taxon>
        <taxon>Hexapoda</taxon>
        <taxon>Insecta</taxon>
        <taxon>Pterygota</taxon>
        <taxon>Neoptera</taxon>
        <taxon>Endopterygota</taxon>
        <taxon>Coleoptera</taxon>
        <taxon>Polyphaga</taxon>
        <taxon>Cucujiformia</taxon>
        <taxon>Curculionidae</taxon>
        <taxon>Dryophthorinae</taxon>
        <taxon>Rhynchophorus</taxon>
    </lineage>
</organism>
<reference evidence="4" key="1">
    <citation type="submission" date="2020-08" db="EMBL/GenBank/DDBJ databases">
        <title>Genome sequencing and assembly of the red palm weevil Rhynchophorus ferrugineus.</title>
        <authorList>
            <person name="Dias G.B."/>
            <person name="Bergman C.M."/>
            <person name="Manee M."/>
        </authorList>
    </citation>
    <scope>NUCLEOTIDE SEQUENCE</scope>
    <source>
        <strain evidence="4">AA-2017</strain>
        <tissue evidence="4">Whole larva</tissue>
    </source>
</reference>
<gene>
    <name evidence="4" type="ORF">GWI33_008197</name>
</gene>
<accession>A0A834IIM9</accession>
<dbReference type="GO" id="GO:0005634">
    <property type="term" value="C:nucleus"/>
    <property type="evidence" value="ECO:0007669"/>
    <property type="project" value="TreeGrafter"/>
</dbReference>
<dbReference type="PANTHER" id="PTHR11079:SF156">
    <property type="entry name" value="INACTIVE TRNA-SPECIFIC ADENOSINE DEAMINASE-LIKE PROTEIN 3-RELATED"/>
    <property type="match status" value="1"/>
</dbReference>
<sequence length="390" mass="44001">MSNPKRLKLDDSVPTQTMVSVLSDDLVEDTPLIDVYVDSIEDPKNISKAIIQLNSCLPILELTHLKRIKGRNILLCPINKICLGDVQSFLEANKFDTSILKNDIRIISVAKIPPKTRRQYEKVNKHWPCNFHSDKYVEKLATNTLFSSDELIKHIQFMRMAIAVANRKEIDGNEKNIGVVVVDPKINSVVSVGYSEELINPSMHAGMVAIRNVAKTQLNSSDSEQNLAGLPKDILLLLRNSFSDVSFGARPFKCKTDLEEPCDGPYLCTGYYVYITHEPCIMCAMAFIHSRTRFSPRIERVDCGAPPGERFLVFQARIYGARASDLQFQSPRVTTPAGIVGFRQDGYILHLPVDHSGLRARHLALKRKGRLRVSFGVKWILSRDFCKLRC</sequence>
<dbReference type="Pfam" id="PF00383">
    <property type="entry name" value="dCMP_cyt_deam_1"/>
    <property type="match status" value="1"/>
</dbReference>
<dbReference type="PROSITE" id="PS51747">
    <property type="entry name" value="CYT_DCMP_DEAMINASES_2"/>
    <property type="match status" value="1"/>
</dbReference>
<protein>
    <recommendedName>
        <fullName evidence="3">CMP/dCMP-type deaminase domain-containing protein</fullName>
    </recommendedName>
</protein>
<dbReference type="AlphaFoldDB" id="A0A834IIM9"/>
<dbReference type="GO" id="GO:0008033">
    <property type="term" value="P:tRNA processing"/>
    <property type="evidence" value="ECO:0007669"/>
    <property type="project" value="UniProtKB-KW"/>
</dbReference>
<dbReference type="Gene3D" id="3.40.140.10">
    <property type="entry name" value="Cytidine Deaminase, domain 2"/>
    <property type="match status" value="1"/>
</dbReference>
<evidence type="ECO:0000313" key="4">
    <source>
        <dbReference type="EMBL" id="KAF7278575.1"/>
    </source>
</evidence>
<dbReference type="EMBL" id="JAACXV010000396">
    <property type="protein sequence ID" value="KAF7278575.1"/>
    <property type="molecule type" value="Genomic_DNA"/>
</dbReference>
<dbReference type="CDD" id="cd01285">
    <property type="entry name" value="nucleoside_deaminase"/>
    <property type="match status" value="1"/>
</dbReference>